<sequence>MIGEILSIYASFFKDFFNLFSLVTNSGLFLSTVISIPIFYILAQFLFVGKINLVKYFKNYIFISFRNIVILLLVFLFTNDIIICQIVLMFIISYHLIFYFIFKNIGIKIFTSITPQFSSIKDKDDLDENLFMLYLISTGMLDTPFNSMNKRF</sequence>
<evidence type="ECO:0000256" key="1">
    <source>
        <dbReference type="SAM" id="Phobius"/>
    </source>
</evidence>
<keyword evidence="1" id="KW-1133">Transmembrane helix</keyword>
<feature type="transmembrane region" description="Helical" evidence="1">
    <location>
        <begin position="83"/>
        <end position="102"/>
    </location>
</feature>
<dbReference type="AlphaFoldDB" id="A0A562X7F6"/>
<accession>A0A562X7F6</accession>
<gene>
    <name evidence="2" type="ORF">YZ82_08365</name>
</gene>
<name>A0A562X7F6_CAMHY</name>
<dbReference type="Proteomes" id="UP000321812">
    <property type="component" value="Unassembled WGS sequence"/>
</dbReference>
<evidence type="ECO:0000313" key="2">
    <source>
        <dbReference type="EMBL" id="TWO18011.1"/>
    </source>
</evidence>
<feature type="transmembrane region" description="Helical" evidence="1">
    <location>
        <begin position="60"/>
        <end position="77"/>
    </location>
</feature>
<dbReference type="RefSeq" id="WP_063997801.1">
    <property type="nucleotide sequence ID" value="NZ_VOAP01000029.1"/>
</dbReference>
<proteinExistence type="predicted"/>
<evidence type="ECO:0000313" key="3">
    <source>
        <dbReference type="Proteomes" id="UP000321812"/>
    </source>
</evidence>
<keyword evidence="1" id="KW-0812">Transmembrane</keyword>
<organism evidence="2 3">
    <name type="scientific">Campylobacter hyointestinalis</name>
    <dbReference type="NCBI Taxonomy" id="198"/>
    <lineage>
        <taxon>Bacteria</taxon>
        <taxon>Pseudomonadati</taxon>
        <taxon>Campylobacterota</taxon>
        <taxon>Epsilonproteobacteria</taxon>
        <taxon>Campylobacterales</taxon>
        <taxon>Campylobacteraceae</taxon>
        <taxon>Campylobacter</taxon>
    </lineage>
</organism>
<comment type="caution">
    <text evidence="2">The sequence shown here is derived from an EMBL/GenBank/DDBJ whole genome shotgun (WGS) entry which is preliminary data.</text>
</comment>
<keyword evidence="1" id="KW-0472">Membrane</keyword>
<feature type="transmembrane region" description="Helical" evidence="1">
    <location>
        <begin position="28"/>
        <end position="48"/>
    </location>
</feature>
<protein>
    <submittedName>
        <fullName evidence="2">Uncharacterized protein</fullName>
    </submittedName>
</protein>
<dbReference type="EMBL" id="VOAP01000029">
    <property type="protein sequence ID" value="TWO18011.1"/>
    <property type="molecule type" value="Genomic_DNA"/>
</dbReference>
<reference evidence="2 3" key="1">
    <citation type="submission" date="2019-07" db="EMBL/GenBank/DDBJ databases">
        <title>Rapid identification of Enteric Bacteria from Whole Genome Sequences (WGS) using Average Nucleotide Identity (ANI).</title>
        <authorList>
            <person name="Lane C."/>
        </authorList>
    </citation>
    <scope>NUCLEOTIDE SEQUENCE [LARGE SCALE GENOMIC DNA]</scope>
    <source>
        <strain evidence="2 3">D2411</strain>
    </source>
</reference>